<keyword evidence="3" id="KW-1185">Reference proteome</keyword>
<name>A0A8R1DVA6_CAEJA</name>
<feature type="coiled-coil region" evidence="1">
    <location>
        <begin position="34"/>
        <end position="106"/>
    </location>
</feature>
<protein>
    <submittedName>
        <fullName evidence="2">Uncharacterized protein</fullName>
    </submittedName>
</protein>
<keyword evidence="1" id="KW-0175">Coiled coil</keyword>
<evidence type="ECO:0000313" key="3">
    <source>
        <dbReference type="Proteomes" id="UP000005237"/>
    </source>
</evidence>
<proteinExistence type="predicted"/>
<dbReference type="EnsemblMetazoa" id="CJA11733.1">
    <property type="protein sequence ID" value="CJA11733.1"/>
    <property type="gene ID" value="WBGene00130937"/>
</dbReference>
<evidence type="ECO:0000313" key="2">
    <source>
        <dbReference type="EnsemblMetazoa" id="CJA11733.1"/>
    </source>
</evidence>
<accession>A0A8R1DVA6</accession>
<dbReference type="Proteomes" id="UP000005237">
    <property type="component" value="Unassembled WGS sequence"/>
</dbReference>
<dbReference type="AlphaFoldDB" id="A0A8R1DVA6"/>
<organism evidence="2 3">
    <name type="scientific">Caenorhabditis japonica</name>
    <dbReference type="NCBI Taxonomy" id="281687"/>
    <lineage>
        <taxon>Eukaryota</taxon>
        <taxon>Metazoa</taxon>
        <taxon>Ecdysozoa</taxon>
        <taxon>Nematoda</taxon>
        <taxon>Chromadorea</taxon>
        <taxon>Rhabditida</taxon>
        <taxon>Rhabditina</taxon>
        <taxon>Rhabditomorpha</taxon>
        <taxon>Rhabditoidea</taxon>
        <taxon>Rhabditidae</taxon>
        <taxon>Peloderinae</taxon>
        <taxon>Caenorhabditis</taxon>
    </lineage>
</organism>
<reference evidence="2" key="2">
    <citation type="submission" date="2022-06" db="UniProtKB">
        <authorList>
            <consortium name="EnsemblMetazoa"/>
        </authorList>
    </citation>
    <scope>IDENTIFICATION</scope>
    <source>
        <strain evidence="2">DF5081</strain>
    </source>
</reference>
<sequence length="279" mass="32881">MMCENCRVLTKQLTAEISKIEDLERTLATSQDYMRSQTNRMDQLENALKTWRTKCETLEKSKNEQSISKIDKFIFETKIRQLEGENAELARKLKALDEQKIEKEEHHVTIPINRLLQDSRRPEFFELQTMKLVLEESNPPAEANQLVQSFTDSSKDQKILEKTQKLVDKFHGQYYQYKLALDESIKRLDDYGYGGDENLQPIEIPEFPDPINSQFLSEFETAVKKEAKTKTKQFHVVDDSTCLICRQEMEENEFLGYCDGCFQRYHKEKKLNIFFDVAY</sequence>
<reference evidence="3" key="1">
    <citation type="submission" date="2010-08" db="EMBL/GenBank/DDBJ databases">
        <authorList>
            <consortium name="Caenorhabditis japonica Sequencing Consortium"/>
            <person name="Wilson R.K."/>
        </authorList>
    </citation>
    <scope>NUCLEOTIDE SEQUENCE [LARGE SCALE GENOMIC DNA]</scope>
    <source>
        <strain evidence="3">DF5081</strain>
    </source>
</reference>
<evidence type="ECO:0000256" key="1">
    <source>
        <dbReference type="SAM" id="Coils"/>
    </source>
</evidence>